<dbReference type="EMBL" id="VSLD01000001">
    <property type="protein sequence ID" value="TYD00107.1"/>
    <property type="molecule type" value="Genomic_DNA"/>
</dbReference>
<protein>
    <submittedName>
        <fullName evidence="3">GAF domain-containing protein</fullName>
    </submittedName>
</protein>
<keyword evidence="4" id="KW-1185">Reference proteome</keyword>
<dbReference type="SMART" id="SM00862">
    <property type="entry name" value="Trans_reg_C"/>
    <property type="match status" value="1"/>
</dbReference>
<dbReference type="OrthoDB" id="3928741at2"/>
<evidence type="ECO:0000313" key="4">
    <source>
        <dbReference type="Proteomes" id="UP000323410"/>
    </source>
</evidence>
<sequence>MSPSRSVAAAALSSEMLQRTALAAHEALWQGRVEGDLRSVVQQSWLRSLSFLPDPSTAQAHLFCADDELESYRQSHPLITVMPVIDRLLVQPSLRAGLLVAVGDENGRLLWVEGDRGLRRRAEGMLFMAGADWSEATVGTSAPGTALALGCSVQIAGAEHFSPDARPWSCTAVPLHDPDSGTVLGVIDITGSSDAVAPQTLSLVEAAVAAAEAQLKIHRLTSREPAGGRTSRRARSSTALYRNSLQILGSDLGVVHVGGASVKLSLRHAELLTLLALHPEGLTAEQLAAMVYPDDAAGVTVRAEMLRLRKVLVPCGAEMVTQSRPYRLPGELVVDAMQVLGYLRRGAHRTALGIYRGPVLPRSQAPAIVRLRSEVSTLLRDAVLSDGAPDAVMQYLALPEAEDDTEAWELALRVLPPRSPRRGAVVAHVERLTAELSAPRQAQDSPKFVTEPQ</sequence>
<dbReference type="InterPro" id="IPR001867">
    <property type="entry name" value="OmpR/PhoB-type_DNA-bd"/>
</dbReference>
<dbReference type="InterPro" id="IPR003018">
    <property type="entry name" value="GAF"/>
</dbReference>
<reference evidence="3 4" key="1">
    <citation type="submission" date="2019-08" db="EMBL/GenBank/DDBJ databases">
        <title>Genone of Arthrobacter echini P9.</title>
        <authorList>
            <person name="Bowman J.P."/>
        </authorList>
    </citation>
    <scope>NUCLEOTIDE SEQUENCE [LARGE SCALE GENOMIC DNA]</scope>
    <source>
        <strain evidence="3 4">P9</strain>
    </source>
</reference>
<feature type="domain" description="OmpR/PhoB-type" evidence="2">
    <location>
        <begin position="259"/>
        <end position="328"/>
    </location>
</feature>
<evidence type="ECO:0000313" key="3">
    <source>
        <dbReference type="EMBL" id="TYD00107.1"/>
    </source>
</evidence>
<dbReference type="AlphaFoldDB" id="A0A5D0XV01"/>
<dbReference type="Proteomes" id="UP000323410">
    <property type="component" value="Unassembled WGS sequence"/>
</dbReference>
<dbReference type="GO" id="GO:0000160">
    <property type="term" value="P:phosphorelay signal transduction system"/>
    <property type="evidence" value="ECO:0007669"/>
    <property type="project" value="InterPro"/>
</dbReference>
<keyword evidence="1" id="KW-0238">DNA-binding</keyword>
<comment type="caution">
    <text evidence="3">The sequence shown here is derived from an EMBL/GenBank/DDBJ whole genome shotgun (WGS) entry which is preliminary data.</text>
</comment>
<proteinExistence type="predicted"/>
<dbReference type="RefSeq" id="WP_148599414.1">
    <property type="nucleotide sequence ID" value="NZ_VSLD01000001.1"/>
</dbReference>
<accession>A0A5D0XV01</accession>
<evidence type="ECO:0000256" key="1">
    <source>
        <dbReference type="ARBA" id="ARBA00023125"/>
    </source>
</evidence>
<dbReference type="GO" id="GO:0006355">
    <property type="term" value="P:regulation of DNA-templated transcription"/>
    <property type="evidence" value="ECO:0007669"/>
    <property type="project" value="InterPro"/>
</dbReference>
<dbReference type="GO" id="GO:0003677">
    <property type="term" value="F:DNA binding"/>
    <property type="evidence" value="ECO:0007669"/>
    <property type="project" value="UniProtKB-KW"/>
</dbReference>
<gene>
    <name evidence="3" type="ORF">FQ377_01165</name>
</gene>
<organism evidence="3 4">
    <name type="scientific">Arthrobacter echini</name>
    <dbReference type="NCBI Taxonomy" id="1529066"/>
    <lineage>
        <taxon>Bacteria</taxon>
        <taxon>Bacillati</taxon>
        <taxon>Actinomycetota</taxon>
        <taxon>Actinomycetes</taxon>
        <taxon>Micrococcales</taxon>
        <taxon>Micrococcaceae</taxon>
        <taxon>Arthrobacter</taxon>
    </lineage>
</organism>
<dbReference type="Gene3D" id="3.30.450.40">
    <property type="match status" value="1"/>
</dbReference>
<name>A0A5D0XV01_9MICC</name>
<dbReference type="Pfam" id="PF01590">
    <property type="entry name" value="GAF"/>
    <property type="match status" value="1"/>
</dbReference>
<dbReference type="InterPro" id="IPR029016">
    <property type="entry name" value="GAF-like_dom_sf"/>
</dbReference>
<evidence type="ECO:0000259" key="2">
    <source>
        <dbReference type="SMART" id="SM00862"/>
    </source>
</evidence>